<feature type="transmembrane region" description="Helical" evidence="1">
    <location>
        <begin position="128"/>
        <end position="149"/>
    </location>
</feature>
<evidence type="ECO:0000313" key="2">
    <source>
        <dbReference type="EMBL" id="WRO06723.1"/>
    </source>
</evidence>
<protein>
    <submittedName>
        <fullName evidence="2">Uncharacterized protein</fullName>
    </submittedName>
</protein>
<name>A0AB38Z819_9CHLR</name>
<dbReference type="AlphaFoldDB" id="A0AB38Z819"/>
<accession>A0AB38Z819</accession>
<evidence type="ECO:0000256" key="1">
    <source>
        <dbReference type="SAM" id="Phobius"/>
    </source>
</evidence>
<reference evidence="2" key="1">
    <citation type="submission" date="2023-12" db="EMBL/GenBank/DDBJ databases">
        <title>Isolation of organohalide respiring bacteria Dehalococcoides mccartyi strain GPTCE1 in groundwater collected near a chemical plant in Suzhou, China.</title>
        <authorList>
            <person name="Liu G."/>
        </authorList>
    </citation>
    <scope>NUCLEOTIDE SEQUENCE</scope>
    <source>
        <strain evidence="2">GPTCE1</strain>
    </source>
</reference>
<organism evidence="2 3">
    <name type="scientific">Dehalococcoides mccartyi</name>
    <dbReference type="NCBI Taxonomy" id="61435"/>
    <lineage>
        <taxon>Bacteria</taxon>
        <taxon>Bacillati</taxon>
        <taxon>Chloroflexota</taxon>
        <taxon>Dehalococcoidia</taxon>
        <taxon>Dehalococcoidales</taxon>
        <taxon>Dehalococcoidaceae</taxon>
        <taxon>Dehalococcoides</taxon>
    </lineage>
</organism>
<proteinExistence type="predicted"/>
<feature type="transmembrane region" description="Helical" evidence="1">
    <location>
        <begin position="95"/>
        <end position="121"/>
    </location>
</feature>
<keyword evidence="1" id="KW-0472">Membrane</keyword>
<sequence>MPYAMVPPGYRAVLLGSANRVEDLGTFAPLEESSVEGALFLVRLDFTEAPTEEALSQLEQAFLDAGVETWPGYIHVVYADLNQPSVYLVWQKGLAWIPIIIGLLVTVVLPPLLGSLIWLILPQGVKDMITGLMNMGMMLLVMFIMMQFMKPLTAQEKPKKVKTSEKPELEEAKT</sequence>
<dbReference type="Proteomes" id="UP001327986">
    <property type="component" value="Chromosome"/>
</dbReference>
<dbReference type="RefSeq" id="WP_324664262.1">
    <property type="nucleotide sequence ID" value="NZ_CP141531.1"/>
</dbReference>
<keyword evidence="1" id="KW-1133">Transmembrane helix</keyword>
<evidence type="ECO:0000313" key="3">
    <source>
        <dbReference type="Proteomes" id="UP001327986"/>
    </source>
</evidence>
<keyword evidence="1" id="KW-0812">Transmembrane</keyword>
<gene>
    <name evidence="2" type="ORF">VLL09_04860</name>
</gene>
<dbReference type="EMBL" id="CP141531">
    <property type="protein sequence ID" value="WRO06723.1"/>
    <property type="molecule type" value="Genomic_DNA"/>
</dbReference>